<accession>A0ABV7UHZ8</accession>
<gene>
    <name evidence="1" type="ORF">ACFONL_12655</name>
</gene>
<dbReference type="Proteomes" id="UP001595704">
    <property type="component" value="Unassembled WGS sequence"/>
</dbReference>
<dbReference type="PANTHER" id="PTHR40275:SF1">
    <property type="entry name" value="SSL7038 PROTEIN"/>
    <property type="match status" value="1"/>
</dbReference>
<protein>
    <submittedName>
        <fullName evidence="1">Addiction module antidote protein</fullName>
    </submittedName>
</protein>
<reference evidence="2" key="1">
    <citation type="journal article" date="2019" name="Int. J. Syst. Evol. Microbiol.">
        <title>The Global Catalogue of Microorganisms (GCM) 10K type strain sequencing project: providing services to taxonomists for standard genome sequencing and annotation.</title>
        <authorList>
            <consortium name="The Broad Institute Genomics Platform"/>
            <consortium name="The Broad Institute Genome Sequencing Center for Infectious Disease"/>
            <person name="Wu L."/>
            <person name="Ma J."/>
        </authorList>
    </citation>
    <scope>NUCLEOTIDE SEQUENCE [LARGE SCALE GENOMIC DNA]</scope>
    <source>
        <strain evidence="2">KCTC 42282</strain>
    </source>
</reference>
<dbReference type="Pfam" id="PF21716">
    <property type="entry name" value="dnstrm_HI1420"/>
    <property type="match status" value="1"/>
</dbReference>
<dbReference type="PANTHER" id="PTHR40275">
    <property type="entry name" value="SSL7038 PROTEIN"/>
    <property type="match status" value="1"/>
</dbReference>
<name>A0ABV7UHZ8_9HYPH</name>
<evidence type="ECO:0000313" key="1">
    <source>
        <dbReference type="EMBL" id="MFC3638211.1"/>
    </source>
</evidence>
<dbReference type="InterPro" id="IPR010982">
    <property type="entry name" value="Lambda_DNA-bd_dom_sf"/>
</dbReference>
<proteinExistence type="predicted"/>
<keyword evidence="2" id="KW-1185">Reference proteome</keyword>
<dbReference type="RefSeq" id="WP_191320432.1">
    <property type="nucleotide sequence ID" value="NZ_BNCG01000017.1"/>
</dbReference>
<dbReference type="InterPro" id="IPR014057">
    <property type="entry name" value="HI1420"/>
</dbReference>
<comment type="caution">
    <text evidence="1">The sequence shown here is derived from an EMBL/GenBank/DDBJ whole genome shotgun (WGS) entry which is preliminary data.</text>
</comment>
<organism evidence="1 2">
    <name type="scientific">Camelimonas fluminis</name>
    <dbReference type="NCBI Taxonomy" id="1576911"/>
    <lineage>
        <taxon>Bacteria</taxon>
        <taxon>Pseudomonadati</taxon>
        <taxon>Pseudomonadota</taxon>
        <taxon>Alphaproteobacteria</taxon>
        <taxon>Hyphomicrobiales</taxon>
        <taxon>Chelatococcaceae</taxon>
        <taxon>Camelimonas</taxon>
    </lineage>
</organism>
<dbReference type="SUPFAM" id="SSF47413">
    <property type="entry name" value="lambda repressor-like DNA-binding domains"/>
    <property type="match status" value="1"/>
</dbReference>
<dbReference type="EMBL" id="JBHRYC010000061">
    <property type="protein sequence ID" value="MFC3638211.1"/>
    <property type="molecule type" value="Genomic_DNA"/>
</dbReference>
<evidence type="ECO:0000313" key="2">
    <source>
        <dbReference type="Proteomes" id="UP001595704"/>
    </source>
</evidence>
<sequence>MAIETVPFDAAEFLDTEEEQVRFLADAMEEGDAAYIAHAIGIVARARGMSKIAEDAGLSRESLYRALSQKGDPRLSTLLGVVKAMGMKLSIAA</sequence>
<dbReference type="NCBIfam" id="TIGR02684">
    <property type="entry name" value="dnstrm_HI1420"/>
    <property type="match status" value="1"/>
</dbReference>